<evidence type="ECO:0000313" key="1">
    <source>
        <dbReference type="EMBL" id="URQ63699.1"/>
    </source>
</evidence>
<dbReference type="AlphaFoldDB" id="A0A9Q8TZD9"/>
<name>A0A9Q8TZD9_9GAMM</name>
<proteinExistence type="predicted"/>
<dbReference type="Gene3D" id="2.40.128.490">
    <property type="entry name" value="Uncharacterised protein PF14869, DUF4488"/>
    <property type="match status" value="1"/>
</dbReference>
<evidence type="ECO:0000313" key="2">
    <source>
        <dbReference type="Proteomes" id="UP001056381"/>
    </source>
</evidence>
<dbReference type="Proteomes" id="UP001056381">
    <property type="component" value="Chromosome"/>
</dbReference>
<dbReference type="EMBL" id="CP097966">
    <property type="protein sequence ID" value="URQ63699.1"/>
    <property type="molecule type" value="Genomic_DNA"/>
</dbReference>
<sequence>MKKIIYLFFTISIFVFSHGAEKKDLPGAWKLVESSWNGQFFNIRNPSPIKVYTEGYVDGNYHGTYFVSFYNQKGEAGFNQGFYKLDNGTLVEYINNSTDSNSLNNKVSFMPNFMGDKMSFIQTIEYPNGDVLFERWERLSCEVEKCYKLRSRKD</sequence>
<organism evidence="1 2">
    <name type="scientific">SAR86 cluster bacterium</name>
    <dbReference type="NCBI Taxonomy" id="2030880"/>
    <lineage>
        <taxon>Bacteria</taxon>
        <taxon>Pseudomonadati</taxon>
        <taxon>Pseudomonadota</taxon>
        <taxon>Gammaproteobacteria</taxon>
        <taxon>SAR86 cluster</taxon>
    </lineage>
</organism>
<evidence type="ECO:0008006" key="3">
    <source>
        <dbReference type="Google" id="ProtNLM"/>
    </source>
</evidence>
<keyword evidence="2" id="KW-1185">Reference proteome</keyword>
<accession>A0A9Q8TZD9</accession>
<protein>
    <recommendedName>
        <fullName evidence="3">Lipocalin-like domain-containing protein</fullName>
    </recommendedName>
</protein>
<gene>
    <name evidence="1" type="ORF">M9B40_02750</name>
</gene>
<reference evidence="1" key="1">
    <citation type="submission" date="2022-05" db="EMBL/GenBank/DDBJ databases">
        <title>Single-amplified genomics reveal most streamlined microbe among free-living bacteria.</title>
        <authorList>
            <person name="Roda-Garcia J."/>
            <person name="Haro-Moreno J.M."/>
            <person name="Rodriguez-Valera F."/>
            <person name="Almagro-Moreno S."/>
            <person name="Lopez-Perez M."/>
        </authorList>
    </citation>
    <scope>NUCLEOTIDE SEQUENCE</scope>
    <source>
        <strain evidence="1">TMED112-D2-2</strain>
    </source>
</reference>